<feature type="domain" description="Ketoreductase" evidence="10">
    <location>
        <begin position="10"/>
        <end position="184"/>
    </location>
</feature>
<dbReference type="EMBL" id="OX597816">
    <property type="protein sequence ID" value="CAI9720080.1"/>
    <property type="molecule type" value="Genomic_DNA"/>
</dbReference>
<dbReference type="Pfam" id="PF22622">
    <property type="entry name" value="MFE-2_hydrat-2_N"/>
    <property type="match status" value="1"/>
</dbReference>
<evidence type="ECO:0000259" key="10">
    <source>
        <dbReference type="SMART" id="SM00822"/>
    </source>
</evidence>
<dbReference type="InterPro" id="IPR002539">
    <property type="entry name" value="MaoC-like_dom"/>
</dbReference>
<gene>
    <name evidence="11" type="ORF">OCTVUL_1B027024</name>
</gene>
<evidence type="ECO:0000313" key="12">
    <source>
        <dbReference type="Proteomes" id="UP001162480"/>
    </source>
</evidence>
<proteinExistence type="inferred from homology"/>
<dbReference type="SUPFAM" id="SSF51735">
    <property type="entry name" value="NAD(P)-binding Rossmann-fold domains"/>
    <property type="match status" value="1"/>
</dbReference>
<dbReference type="Pfam" id="PF00106">
    <property type="entry name" value="adh_short"/>
    <property type="match status" value="1"/>
</dbReference>
<keyword evidence="6" id="KW-0443">Lipid metabolism</keyword>
<evidence type="ECO:0000256" key="3">
    <source>
        <dbReference type="ARBA" id="ARBA00006484"/>
    </source>
</evidence>
<organism evidence="11 12">
    <name type="scientific">Octopus vulgaris</name>
    <name type="common">Common octopus</name>
    <dbReference type="NCBI Taxonomy" id="6645"/>
    <lineage>
        <taxon>Eukaryota</taxon>
        <taxon>Metazoa</taxon>
        <taxon>Spiralia</taxon>
        <taxon>Lophotrochozoa</taxon>
        <taxon>Mollusca</taxon>
        <taxon>Cephalopoda</taxon>
        <taxon>Coleoidea</taxon>
        <taxon>Octopodiformes</taxon>
        <taxon>Octopoda</taxon>
        <taxon>Incirrata</taxon>
        <taxon>Octopodidae</taxon>
        <taxon>Octopus</taxon>
    </lineage>
</organism>
<dbReference type="Proteomes" id="UP001162480">
    <property type="component" value="Chromosome 3"/>
</dbReference>
<dbReference type="Pfam" id="PF01575">
    <property type="entry name" value="MaoC_dehydratas"/>
    <property type="match status" value="1"/>
</dbReference>
<reference evidence="11" key="1">
    <citation type="submission" date="2023-08" db="EMBL/GenBank/DDBJ databases">
        <authorList>
            <person name="Alioto T."/>
            <person name="Alioto T."/>
            <person name="Gomez Garrido J."/>
        </authorList>
    </citation>
    <scope>NUCLEOTIDE SEQUENCE</scope>
</reference>
<dbReference type="PANTHER" id="PTHR45024">
    <property type="entry name" value="DEHYDROGENASES, SHORT CHAIN"/>
    <property type="match status" value="1"/>
</dbReference>
<evidence type="ECO:0000256" key="1">
    <source>
        <dbReference type="ARBA" id="ARBA00004275"/>
    </source>
</evidence>
<accession>A0AA36F1F7</accession>
<dbReference type="PANTHER" id="PTHR45024:SF2">
    <property type="entry name" value="SCP2 DOMAIN-CONTAINING PROTEIN"/>
    <property type="match status" value="1"/>
</dbReference>
<dbReference type="Gene3D" id="1.10.287.4290">
    <property type="match status" value="1"/>
</dbReference>
<keyword evidence="5" id="KW-0560">Oxidoreductase</keyword>
<sequence length="730" mass="80218">MASPLQFDGQVVLITGAGNGLGRQYALAFAERGASVVVNDLGGSVEGVGKSLQAADEVVREIQKSGGKAVADYHSVEEGAKIVETALNAFGKIDILVNNAGILRDRSFTKLTDEDWDIIHRIHLRGSYLVTHAAWPHMVKQKYGRIIMTSSAAGLYGNFGQTNYGAAKLGLLGLSNTLAIEGRKYNIHCNTIAPLAGSRLTKNVMPPDVIDALKPKFVAPLVMFLCHSSCLETGGIFEVAAGWISKLRWERTTGAIVRTKDKMTPEAVRDNWDQICSFTNSTNPSSMQETAGLIMRLLEENTFSETPETSVKTFDLKSLSPFISKYTYSFPDAILYALSVGMTTKCEDDIKFLYENHNDFTVLPTFSTIQGFKTLHNLFTKGIPGFPLDLSKVLHGEQYIELFKPLAAGGEITSVGKVVDILDKGSGAVILFEVESFNEAKEKVAFNQFSIFQVGSGGFGGPKDSAFVKALSKPPSTQPHAVIEESTLLDQAAFYRLCGDYNPLHIDPSFAKMVGQEKPPLHGLCIYGFALRHVMKKFLNNDANLIKSMKSRFSKPFLPGQTLRTEMWKVDSGVHFQCSIVETGQMCITGGFINVHSFPETGVTTEKQQINVTNLKSDNLFKELAIHLQNKPQIMTKINAVFLWNITKNGNEPVSQWTLDLTPSGGGIYHGAPKDKKAQCTLVTDDDVLLQLFRREINPQKAFFSGKLKVSGNMLLSQRLSKLFENIANL</sequence>
<dbReference type="PRINTS" id="PR00081">
    <property type="entry name" value="GDHRDH"/>
</dbReference>
<dbReference type="SUPFAM" id="SSF55718">
    <property type="entry name" value="SCP-like"/>
    <property type="match status" value="1"/>
</dbReference>
<dbReference type="PROSITE" id="PS00061">
    <property type="entry name" value="ADH_SHORT"/>
    <property type="match status" value="1"/>
</dbReference>
<dbReference type="InterPro" id="IPR054357">
    <property type="entry name" value="MFE-2_N"/>
</dbReference>
<dbReference type="Gene3D" id="3.40.50.720">
    <property type="entry name" value="NAD(P)-binding Rossmann-like Domain"/>
    <property type="match status" value="1"/>
</dbReference>
<dbReference type="Gene3D" id="3.10.129.10">
    <property type="entry name" value="Hotdog Thioesterase"/>
    <property type="match status" value="1"/>
</dbReference>
<evidence type="ECO:0000256" key="6">
    <source>
        <dbReference type="ARBA" id="ARBA00023098"/>
    </source>
</evidence>
<comment type="subcellular location">
    <subcellularLocation>
        <location evidence="1">Peroxisome</location>
    </subcellularLocation>
</comment>
<evidence type="ECO:0000256" key="4">
    <source>
        <dbReference type="ARBA" id="ARBA00022832"/>
    </source>
</evidence>
<dbReference type="FunFam" id="3.40.50.720:FF:000185">
    <property type="entry name" value="peroxisomal multifunctional enzyme type 2"/>
    <property type="match status" value="1"/>
</dbReference>
<dbReference type="InterPro" id="IPR051687">
    <property type="entry name" value="Peroxisomal_Beta-Oxidation"/>
</dbReference>
<dbReference type="Gene3D" id="3.30.1050.10">
    <property type="entry name" value="SCP2 sterol-binding domain"/>
    <property type="match status" value="1"/>
</dbReference>
<dbReference type="InterPro" id="IPR036291">
    <property type="entry name" value="NAD(P)-bd_dom_sf"/>
</dbReference>
<dbReference type="AlphaFoldDB" id="A0AA36F1F7"/>
<dbReference type="CDD" id="cd03448">
    <property type="entry name" value="HDE_HSD"/>
    <property type="match status" value="1"/>
</dbReference>
<evidence type="ECO:0000256" key="9">
    <source>
        <dbReference type="ARBA" id="ARBA00073497"/>
    </source>
</evidence>
<dbReference type="Pfam" id="PF02036">
    <property type="entry name" value="SCP2"/>
    <property type="match status" value="1"/>
</dbReference>
<keyword evidence="4" id="KW-0276">Fatty acid metabolism</keyword>
<dbReference type="GO" id="GO:0006631">
    <property type="term" value="P:fatty acid metabolic process"/>
    <property type="evidence" value="ECO:0007669"/>
    <property type="project" value="UniProtKB-KW"/>
</dbReference>
<dbReference type="GO" id="GO:0005777">
    <property type="term" value="C:peroxisome"/>
    <property type="evidence" value="ECO:0007669"/>
    <property type="project" value="UniProtKB-SubCell"/>
</dbReference>
<evidence type="ECO:0000256" key="5">
    <source>
        <dbReference type="ARBA" id="ARBA00023002"/>
    </source>
</evidence>
<name>A0AA36F1F7_OCTVU</name>
<comment type="pathway">
    <text evidence="2">Lipid metabolism; fatty acid beta-oxidation.</text>
</comment>
<dbReference type="GO" id="GO:0018812">
    <property type="term" value="F:3-hydroxyacyl-CoA dehydratase activity"/>
    <property type="evidence" value="ECO:0007669"/>
    <property type="project" value="UniProtKB-ARBA"/>
</dbReference>
<comment type="similarity">
    <text evidence="3">Belongs to the short-chain dehydrogenases/reductases (SDR) family.</text>
</comment>
<dbReference type="GO" id="GO:0016491">
    <property type="term" value="F:oxidoreductase activity"/>
    <property type="evidence" value="ECO:0007669"/>
    <property type="project" value="UniProtKB-KW"/>
</dbReference>
<protein>
    <recommendedName>
        <fullName evidence="9">Peroxisomal multifunctional enzyme type 2</fullName>
    </recommendedName>
</protein>
<keyword evidence="12" id="KW-1185">Reference proteome</keyword>
<evidence type="ECO:0000256" key="2">
    <source>
        <dbReference type="ARBA" id="ARBA00005005"/>
    </source>
</evidence>
<evidence type="ECO:0000313" key="11">
    <source>
        <dbReference type="EMBL" id="CAI9720080.1"/>
    </source>
</evidence>
<dbReference type="InterPro" id="IPR020904">
    <property type="entry name" value="Sc_DH/Rdtase_CS"/>
</dbReference>
<dbReference type="SUPFAM" id="SSF54637">
    <property type="entry name" value="Thioesterase/thiol ester dehydrase-isomerase"/>
    <property type="match status" value="2"/>
</dbReference>
<keyword evidence="8" id="KW-0456">Lyase</keyword>
<evidence type="ECO:0000256" key="8">
    <source>
        <dbReference type="ARBA" id="ARBA00023239"/>
    </source>
</evidence>
<dbReference type="InterPro" id="IPR057326">
    <property type="entry name" value="KR_dom"/>
</dbReference>
<evidence type="ECO:0000256" key="7">
    <source>
        <dbReference type="ARBA" id="ARBA00023140"/>
    </source>
</evidence>
<dbReference type="InterPro" id="IPR036527">
    <property type="entry name" value="SCP2_sterol-bd_dom_sf"/>
</dbReference>
<dbReference type="CDD" id="cd05353">
    <property type="entry name" value="hydroxyacyl-CoA-like_DH_SDR_c-like"/>
    <property type="match status" value="1"/>
</dbReference>
<dbReference type="PRINTS" id="PR00080">
    <property type="entry name" value="SDRFAMILY"/>
</dbReference>
<dbReference type="InterPro" id="IPR003033">
    <property type="entry name" value="SCP2_sterol-bd_dom"/>
</dbReference>
<dbReference type="SMART" id="SM00822">
    <property type="entry name" value="PKS_KR"/>
    <property type="match status" value="1"/>
</dbReference>
<dbReference type="InterPro" id="IPR029069">
    <property type="entry name" value="HotDog_dom_sf"/>
</dbReference>
<dbReference type="InterPro" id="IPR002347">
    <property type="entry name" value="SDR_fam"/>
</dbReference>
<keyword evidence="7" id="KW-0576">Peroxisome</keyword>